<protein>
    <submittedName>
        <fullName evidence="1">Uncharacterized protein</fullName>
    </submittedName>
</protein>
<accession>A0A8X6P3I8</accession>
<evidence type="ECO:0000313" key="1">
    <source>
        <dbReference type="EMBL" id="GFT45637.1"/>
    </source>
</evidence>
<gene>
    <name evidence="1" type="ORF">NPIL_362571</name>
</gene>
<dbReference type="Proteomes" id="UP000887013">
    <property type="component" value="Unassembled WGS sequence"/>
</dbReference>
<evidence type="ECO:0000313" key="2">
    <source>
        <dbReference type="Proteomes" id="UP000887013"/>
    </source>
</evidence>
<dbReference type="AlphaFoldDB" id="A0A8X6P3I8"/>
<name>A0A8X6P3I8_NEPPI</name>
<sequence>MIRFEACRTLPWLIGSLHLSFIIHTRNLMGRLLQWCLANRVFGATMLKCPAGHPSGISLVCATPGDSFYLVHVPSRRNGTASSNDIMVFSSSDMMNTVGDHCGRMRHISPSRADENPHDVASTPLHEAKVTMLCDIASTFVVDP</sequence>
<reference evidence="1" key="1">
    <citation type="submission" date="2020-08" db="EMBL/GenBank/DDBJ databases">
        <title>Multicomponent nature underlies the extraordinary mechanical properties of spider dragline silk.</title>
        <authorList>
            <person name="Kono N."/>
            <person name="Nakamura H."/>
            <person name="Mori M."/>
            <person name="Yoshida Y."/>
            <person name="Ohtoshi R."/>
            <person name="Malay A.D."/>
            <person name="Moran D.A.P."/>
            <person name="Tomita M."/>
            <person name="Numata K."/>
            <person name="Arakawa K."/>
        </authorList>
    </citation>
    <scope>NUCLEOTIDE SEQUENCE</scope>
</reference>
<dbReference type="EMBL" id="BMAW01064530">
    <property type="protein sequence ID" value="GFT45637.1"/>
    <property type="molecule type" value="Genomic_DNA"/>
</dbReference>
<proteinExistence type="predicted"/>
<organism evidence="1 2">
    <name type="scientific">Nephila pilipes</name>
    <name type="common">Giant wood spider</name>
    <name type="synonym">Nephila maculata</name>
    <dbReference type="NCBI Taxonomy" id="299642"/>
    <lineage>
        <taxon>Eukaryota</taxon>
        <taxon>Metazoa</taxon>
        <taxon>Ecdysozoa</taxon>
        <taxon>Arthropoda</taxon>
        <taxon>Chelicerata</taxon>
        <taxon>Arachnida</taxon>
        <taxon>Araneae</taxon>
        <taxon>Araneomorphae</taxon>
        <taxon>Entelegynae</taxon>
        <taxon>Araneoidea</taxon>
        <taxon>Nephilidae</taxon>
        <taxon>Nephila</taxon>
    </lineage>
</organism>
<keyword evidence="2" id="KW-1185">Reference proteome</keyword>
<comment type="caution">
    <text evidence="1">The sequence shown here is derived from an EMBL/GenBank/DDBJ whole genome shotgun (WGS) entry which is preliminary data.</text>
</comment>